<evidence type="ECO:0000313" key="4">
    <source>
        <dbReference type="Proteomes" id="UP000188354"/>
    </source>
</evidence>
<name>A0A1J7H1Z2_LUPAN</name>
<evidence type="ECO:0000256" key="2">
    <source>
        <dbReference type="SAM" id="Phobius"/>
    </source>
</evidence>
<dbReference type="PANTHER" id="PTHR34064">
    <property type="entry name" value="OS04G0672300 PROTEIN"/>
    <property type="match status" value="1"/>
</dbReference>
<dbReference type="PANTHER" id="PTHR34064:SF4">
    <property type="entry name" value="PROTEIN, PUTATIVE-RELATED"/>
    <property type="match status" value="1"/>
</dbReference>
<keyword evidence="2" id="KW-1133">Transmembrane helix</keyword>
<sequence>MEVVEIPKLNLNSSCSESLEREEKNMGSEKISVSEQINGYQYEESESFVVDMDSFSPRINNKDTKPNSRIALQRNLPRKGSQRGVDRKVNGNATLYDGDPVSATSSPKASLLGSNWPEKTAVAAVGSPRHSTNTQVHHQITITAGNIINNNNTESKSLSRRYSFKRPSSWLLDPKRVVLFCATLSCMGTMLLIYFTLVTSKENVGEYGGD</sequence>
<gene>
    <name evidence="3" type="ORF">TanjilG_19552</name>
</gene>
<dbReference type="EMBL" id="CM007368">
    <property type="protein sequence ID" value="OIW06903.1"/>
    <property type="molecule type" value="Genomic_DNA"/>
</dbReference>
<accession>A0A1J7H1Z2</accession>
<dbReference type="Proteomes" id="UP000188354">
    <property type="component" value="Chromosome LG08"/>
</dbReference>
<dbReference type="AlphaFoldDB" id="A0A1J7H1Z2"/>
<organism evidence="3 4">
    <name type="scientific">Lupinus angustifolius</name>
    <name type="common">Narrow-leaved blue lupine</name>
    <dbReference type="NCBI Taxonomy" id="3871"/>
    <lineage>
        <taxon>Eukaryota</taxon>
        <taxon>Viridiplantae</taxon>
        <taxon>Streptophyta</taxon>
        <taxon>Embryophyta</taxon>
        <taxon>Tracheophyta</taxon>
        <taxon>Spermatophyta</taxon>
        <taxon>Magnoliopsida</taxon>
        <taxon>eudicotyledons</taxon>
        <taxon>Gunneridae</taxon>
        <taxon>Pentapetalae</taxon>
        <taxon>rosids</taxon>
        <taxon>fabids</taxon>
        <taxon>Fabales</taxon>
        <taxon>Fabaceae</taxon>
        <taxon>Papilionoideae</taxon>
        <taxon>50 kb inversion clade</taxon>
        <taxon>genistoids sensu lato</taxon>
        <taxon>core genistoids</taxon>
        <taxon>Genisteae</taxon>
        <taxon>Lupinus</taxon>
    </lineage>
</organism>
<protein>
    <submittedName>
        <fullName evidence="3">Uncharacterized protein</fullName>
    </submittedName>
</protein>
<proteinExistence type="predicted"/>
<keyword evidence="2" id="KW-0472">Membrane</keyword>
<keyword evidence="2" id="KW-0812">Transmembrane</keyword>
<reference evidence="3 4" key="1">
    <citation type="journal article" date="2017" name="Plant Biotechnol. J.">
        <title>A comprehensive draft genome sequence for lupin (Lupinus angustifolius), an emerging health food: insights into plant-microbe interactions and legume evolution.</title>
        <authorList>
            <person name="Hane J.K."/>
            <person name="Ming Y."/>
            <person name="Kamphuis L.G."/>
            <person name="Nelson M.N."/>
            <person name="Garg G."/>
            <person name="Atkins C.A."/>
            <person name="Bayer P.E."/>
            <person name="Bravo A."/>
            <person name="Bringans S."/>
            <person name="Cannon S."/>
            <person name="Edwards D."/>
            <person name="Foley R."/>
            <person name="Gao L.L."/>
            <person name="Harrison M.J."/>
            <person name="Huang W."/>
            <person name="Hurgobin B."/>
            <person name="Li S."/>
            <person name="Liu C.W."/>
            <person name="McGrath A."/>
            <person name="Morahan G."/>
            <person name="Murray J."/>
            <person name="Weller J."/>
            <person name="Jian J."/>
            <person name="Singh K.B."/>
        </authorList>
    </citation>
    <scope>NUCLEOTIDE SEQUENCE [LARGE SCALE GENOMIC DNA]</scope>
    <source>
        <strain evidence="4">cv. Tanjil</strain>
        <tissue evidence="3">Whole plant</tissue>
    </source>
</reference>
<evidence type="ECO:0000313" key="3">
    <source>
        <dbReference type="EMBL" id="OIW06903.1"/>
    </source>
</evidence>
<evidence type="ECO:0000256" key="1">
    <source>
        <dbReference type="SAM" id="MobiDB-lite"/>
    </source>
</evidence>
<dbReference type="OMA" id="IIPNHTN"/>
<keyword evidence="4" id="KW-1185">Reference proteome</keyword>
<feature type="region of interest" description="Disordered" evidence="1">
    <location>
        <begin position="75"/>
        <end position="113"/>
    </location>
</feature>
<feature type="transmembrane region" description="Helical" evidence="2">
    <location>
        <begin position="177"/>
        <end position="197"/>
    </location>
</feature>
<dbReference type="Gramene" id="OIW06903">
    <property type="protein sequence ID" value="OIW06903"/>
    <property type="gene ID" value="TanjilG_19552"/>
</dbReference>
<dbReference type="STRING" id="3871.A0A1J7H1Z2"/>